<evidence type="ECO:0000313" key="2">
    <source>
        <dbReference type="Proteomes" id="UP001412067"/>
    </source>
</evidence>
<reference evidence="1 2" key="1">
    <citation type="journal article" date="2022" name="Nat. Plants">
        <title>Genomes of leafy and leafless Platanthera orchids illuminate the evolution of mycoheterotrophy.</title>
        <authorList>
            <person name="Li M.H."/>
            <person name="Liu K.W."/>
            <person name="Li Z."/>
            <person name="Lu H.C."/>
            <person name="Ye Q.L."/>
            <person name="Zhang D."/>
            <person name="Wang J.Y."/>
            <person name="Li Y.F."/>
            <person name="Zhong Z.M."/>
            <person name="Liu X."/>
            <person name="Yu X."/>
            <person name="Liu D.K."/>
            <person name="Tu X.D."/>
            <person name="Liu B."/>
            <person name="Hao Y."/>
            <person name="Liao X.Y."/>
            <person name="Jiang Y.T."/>
            <person name="Sun W.H."/>
            <person name="Chen J."/>
            <person name="Chen Y.Q."/>
            <person name="Ai Y."/>
            <person name="Zhai J.W."/>
            <person name="Wu S.S."/>
            <person name="Zhou Z."/>
            <person name="Hsiao Y.Y."/>
            <person name="Wu W.L."/>
            <person name="Chen Y.Y."/>
            <person name="Lin Y.F."/>
            <person name="Hsu J.L."/>
            <person name="Li C.Y."/>
            <person name="Wang Z.W."/>
            <person name="Zhao X."/>
            <person name="Zhong W.Y."/>
            <person name="Ma X.K."/>
            <person name="Ma L."/>
            <person name="Huang J."/>
            <person name="Chen G.Z."/>
            <person name="Huang M.Z."/>
            <person name="Huang L."/>
            <person name="Peng D.H."/>
            <person name="Luo Y.B."/>
            <person name="Zou S.Q."/>
            <person name="Chen S.P."/>
            <person name="Lan S."/>
            <person name="Tsai W.C."/>
            <person name="Van de Peer Y."/>
            <person name="Liu Z.J."/>
        </authorList>
    </citation>
    <scope>NUCLEOTIDE SEQUENCE [LARGE SCALE GENOMIC DNA]</scope>
    <source>
        <strain evidence="1">Lor288</strain>
    </source>
</reference>
<keyword evidence="2" id="KW-1185">Reference proteome</keyword>
<protein>
    <submittedName>
        <fullName evidence="1">Uncharacterized protein</fullName>
    </submittedName>
</protein>
<sequence length="219" mass="25432">MRRQETKRRRIETSLFLQDSPIEKERARGIDREREREEEGCDAPMLLEIGGRETLGPLLGLPCSRLTSHCRLFFPSNLCPKNSYPSHAKNLFFIEKLWWNGGRGRWIGQDSERLIEIPVLQLLLQVQVLLLKPEQNSAFFGGDWNLKLAERPELLNLVEDAIDERILETTMDKLAHKVLVEMPSLVVDMDDKFNEVAKDVLLERVLQDMKEITVVRQLN</sequence>
<evidence type="ECO:0000313" key="1">
    <source>
        <dbReference type="EMBL" id="KAK8964069.1"/>
    </source>
</evidence>
<comment type="caution">
    <text evidence="1">The sequence shown here is derived from an EMBL/GenBank/DDBJ whole genome shotgun (WGS) entry which is preliminary data.</text>
</comment>
<name>A0ABR2MKI9_9ASPA</name>
<accession>A0ABR2MKI9</accession>
<organism evidence="1 2">
    <name type="scientific">Platanthera guangdongensis</name>
    <dbReference type="NCBI Taxonomy" id="2320717"/>
    <lineage>
        <taxon>Eukaryota</taxon>
        <taxon>Viridiplantae</taxon>
        <taxon>Streptophyta</taxon>
        <taxon>Embryophyta</taxon>
        <taxon>Tracheophyta</taxon>
        <taxon>Spermatophyta</taxon>
        <taxon>Magnoliopsida</taxon>
        <taxon>Liliopsida</taxon>
        <taxon>Asparagales</taxon>
        <taxon>Orchidaceae</taxon>
        <taxon>Orchidoideae</taxon>
        <taxon>Orchideae</taxon>
        <taxon>Orchidinae</taxon>
        <taxon>Platanthera</taxon>
    </lineage>
</organism>
<dbReference type="EMBL" id="JBBWWR010000007">
    <property type="protein sequence ID" value="KAK8964069.1"/>
    <property type="molecule type" value="Genomic_DNA"/>
</dbReference>
<proteinExistence type="predicted"/>
<dbReference type="Proteomes" id="UP001412067">
    <property type="component" value="Unassembled WGS sequence"/>
</dbReference>
<gene>
    <name evidence="1" type="ORF">KSP40_PGU009507</name>
</gene>